<dbReference type="EMBL" id="CP012898">
    <property type="protein sequence ID" value="ALJ05239.1"/>
    <property type="molecule type" value="Genomic_DNA"/>
</dbReference>
<proteinExistence type="predicted"/>
<protein>
    <submittedName>
        <fullName evidence="1">Uncharacterized protein</fullName>
    </submittedName>
</protein>
<dbReference type="OrthoDB" id="1452385at2"/>
<organism evidence="1 2">
    <name type="scientific">Pseudalgibacter alginicilyticus</name>
    <dbReference type="NCBI Taxonomy" id="1736674"/>
    <lineage>
        <taxon>Bacteria</taxon>
        <taxon>Pseudomonadati</taxon>
        <taxon>Bacteroidota</taxon>
        <taxon>Flavobacteriia</taxon>
        <taxon>Flavobacteriales</taxon>
        <taxon>Flavobacteriaceae</taxon>
        <taxon>Pseudalgibacter</taxon>
    </lineage>
</organism>
<keyword evidence="2" id="KW-1185">Reference proteome</keyword>
<dbReference type="RefSeq" id="WP_054727322.1">
    <property type="nucleotide sequence ID" value="NZ_CP012898.1"/>
</dbReference>
<evidence type="ECO:0000313" key="2">
    <source>
        <dbReference type="Proteomes" id="UP000057981"/>
    </source>
</evidence>
<dbReference type="KEGG" id="ahz:APS56_08925"/>
<name>A0A0P0CGK6_9FLAO</name>
<reference evidence="1 2" key="1">
    <citation type="submission" date="2015-10" db="EMBL/GenBank/DDBJ databases">
        <authorList>
            <person name="Gilbert D.G."/>
        </authorList>
    </citation>
    <scope>NUCLEOTIDE SEQUENCE [LARGE SCALE GENOMIC DNA]</scope>
    <source>
        <strain evidence="2">HZ-22</strain>
    </source>
</reference>
<sequence length="386" mass="42661">MKRSINAILCFLLLLGCDDKNNILDDIAIRGGYINFVEEPTLTLNILKLDTATISEELVDYNNNALEYSLTLMYEDQIVDDFVVLTAPFPTTLEISVNDFLTALSLTEDDVSLSTNFRLVATVTTPNGEYSGLSPDFNSNNVNEGGETTDRVKEAGFLAALDFTVSFFQPPAKTIRKTSFEEVPVGASTDAYDKPGSTTLSEDLTNYDYPPFVDYTAVGTSATNELGFDSEYIFLPDIATTYIGFALERIGVYDVTDVNGGYSDGNQGYLVEDSDGTIVITFDTVDVPEGQTKSGVSFDAFFRSTSWETYDGIYAYVNITTDTGSYVEVFADVFNTDVDAIEGRWVTFNTGYLNNVRSYELVIEITSSDDTEDIYIDNVIIYEPED</sequence>
<evidence type="ECO:0000313" key="1">
    <source>
        <dbReference type="EMBL" id="ALJ05239.1"/>
    </source>
</evidence>
<gene>
    <name evidence="1" type="ORF">APS56_08925</name>
</gene>
<dbReference type="Proteomes" id="UP000057981">
    <property type="component" value="Chromosome"/>
</dbReference>
<dbReference type="STRING" id="1736674.APS56_08925"/>
<dbReference type="AlphaFoldDB" id="A0A0P0CGK6"/>
<dbReference type="PROSITE" id="PS51257">
    <property type="entry name" value="PROKAR_LIPOPROTEIN"/>
    <property type="match status" value="1"/>
</dbReference>
<accession>A0A0P0CGK6</accession>